<dbReference type="SUPFAM" id="SSF54928">
    <property type="entry name" value="RNA-binding domain, RBD"/>
    <property type="match status" value="1"/>
</dbReference>
<evidence type="ECO:0000313" key="7">
    <source>
        <dbReference type="Proteomes" id="UP001497512"/>
    </source>
</evidence>
<evidence type="ECO:0000259" key="5">
    <source>
        <dbReference type="PROSITE" id="PS50102"/>
    </source>
</evidence>
<dbReference type="SMART" id="SM00360">
    <property type="entry name" value="RRM"/>
    <property type="match status" value="1"/>
</dbReference>
<proteinExistence type="predicted"/>
<dbReference type="Pfam" id="PF14304">
    <property type="entry name" value="CSTF_C"/>
    <property type="match status" value="1"/>
</dbReference>
<dbReference type="Gene3D" id="3.30.70.330">
    <property type="match status" value="1"/>
</dbReference>
<feature type="region of interest" description="Disordered" evidence="4">
    <location>
        <begin position="442"/>
        <end position="495"/>
    </location>
</feature>
<feature type="region of interest" description="Disordered" evidence="4">
    <location>
        <begin position="85"/>
        <end position="119"/>
    </location>
</feature>
<keyword evidence="3" id="KW-0694">RNA-binding</keyword>
<accession>A0ABP0URZ2</accession>
<comment type="subcellular location">
    <subcellularLocation>
        <location evidence="1">Nucleus</location>
    </subcellularLocation>
</comment>
<feature type="region of interest" description="Disordered" evidence="4">
    <location>
        <begin position="232"/>
        <end position="286"/>
    </location>
</feature>
<feature type="compositionally biased region" description="Gly residues" evidence="4">
    <location>
        <begin position="342"/>
        <end position="365"/>
    </location>
</feature>
<dbReference type="Proteomes" id="UP001497512">
    <property type="component" value="Chromosome 5"/>
</dbReference>
<organism evidence="6 7">
    <name type="scientific">Sphagnum troendelagicum</name>
    <dbReference type="NCBI Taxonomy" id="128251"/>
    <lineage>
        <taxon>Eukaryota</taxon>
        <taxon>Viridiplantae</taxon>
        <taxon>Streptophyta</taxon>
        <taxon>Embryophyta</taxon>
        <taxon>Bryophyta</taxon>
        <taxon>Sphagnophytina</taxon>
        <taxon>Sphagnopsida</taxon>
        <taxon>Sphagnales</taxon>
        <taxon>Sphagnaceae</taxon>
        <taxon>Sphagnum</taxon>
    </lineage>
</organism>
<evidence type="ECO:0000256" key="4">
    <source>
        <dbReference type="SAM" id="MobiDB-lite"/>
    </source>
</evidence>
<evidence type="ECO:0000256" key="1">
    <source>
        <dbReference type="ARBA" id="ARBA00004123"/>
    </source>
</evidence>
<dbReference type="PROSITE" id="PS50102">
    <property type="entry name" value="RRM"/>
    <property type="match status" value="1"/>
</dbReference>
<dbReference type="InterPro" id="IPR038192">
    <property type="entry name" value="CSTF_C_sf"/>
</dbReference>
<name>A0ABP0URZ2_9BRYO</name>
<dbReference type="InterPro" id="IPR012677">
    <property type="entry name" value="Nucleotide-bd_a/b_plait_sf"/>
</dbReference>
<sequence length="533" mass="55519">MSNNQNRASRCVFVGNIPYDATEEQLVHICEEVGPVVSFRLVLDRETGKPKGYGFCEFRDEETALSARRNLQGYEINGRQLRVDFAENEKGGGGGDRNRDQRQVGTGQTGGGIVGERGGEPPLGQSVAAAAAQMMASALGGNQQQFGSNMNGQSMPMANGGTGGGSGDALTNHLAGMSKHQLYEVMVQMKTLVQQNQQQARQVLMAYPQLTKALFQAQIMLGMVRPPQMHPLKGCLQSQVQPTMQAPQTQQQQGPTAPPPTNLMQQPPLPPQPRPVAAPPSGVPGQIQQTNQLQQFSYQPTPPQQQPLAQTPFQMMQPNIGRMGVDMSTGAPSLGQGSMPSGAGGVMPAGPGIGPGGTSQMGRGPGMTQPGQQMVGMVPGVLVNQAPPSSSGLGGMPVGGMHGMGPMVPLAGGHAIGGVNQGVPTGIGAPILPGMGVSDNNLRPSYVGPSPGGLSGPVDGGLTTGSGMQPHAYGQAAPHPVPPPPQQQSQVPGELEQQKALLQQVLSLTPEQINSLPPDQRQQVLQLQQALRS</sequence>
<reference evidence="6" key="1">
    <citation type="submission" date="2024-02" db="EMBL/GenBank/DDBJ databases">
        <authorList>
            <consortium name="ELIXIR-Norway"/>
            <consortium name="Elixir Norway"/>
        </authorList>
    </citation>
    <scope>NUCLEOTIDE SEQUENCE</scope>
</reference>
<dbReference type="InterPro" id="IPR035979">
    <property type="entry name" value="RBD_domain_sf"/>
</dbReference>
<feature type="compositionally biased region" description="Basic and acidic residues" evidence="4">
    <location>
        <begin position="85"/>
        <end position="102"/>
    </location>
</feature>
<feature type="compositionally biased region" description="Gly residues" evidence="4">
    <location>
        <begin position="107"/>
        <end position="116"/>
    </location>
</feature>
<dbReference type="CDD" id="cd12398">
    <property type="entry name" value="RRM_CSTF2_RNA15_like"/>
    <property type="match status" value="1"/>
</dbReference>
<protein>
    <recommendedName>
        <fullName evidence="5">RRM domain-containing protein</fullName>
    </recommendedName>
</protein>
<dbReference type="EMBL" id="OZ019897">
    <property type="protein sequence ID" value="CAK9227308.1"/>
    <property type="molecule type" value="Genomic_DNA"/>
</dbReference>
<dbReference type="Gene3D" id="1.10.20.70">
    <property type="entry name" value="Transcription termination and cleavage factor, C-terminal domain"/>
    <property type="match status" value="1"/>
</dbReference>
<dbReference type="InterPro" id="IPR025742">
    <property type="entry name" value="CSTF2_hinge"/>
</dbReference>
<dbReference type="InterPro" id="IPR000504">
    <property type="entry name" value="RRM_dom"/>
</dbReference>
<dbReference type="InterPro" id="IPR026896">
    <property type="entry name" value="CSTF_C"/>
</dbReference>
<feature type="compositionally biased region" description="Gly residues" evidence="4">
    <location>
        <begin position="450"/>
        <end position="464"/>
    </location>
</feature>
<dbReference type="Pfam" id="PF00076">
    <property type="entry name" value="RRM_1"/>
    <property type="match status" value="1"/>
</dbReference>
<feature type="domain" description="RRM" evidence="5">
    <location>
        <begin position="10"/>
        <end position="88"/>
    </location>
</feature>
<keyword evidence="7" id="KW-1185">Reference proteome</keyword>
<dbReference type="Pfam" id="PF14327">
    <property type="entry name" value="CSTF2_hinge"/>
    <property type="match status" value="1"/>
</dbReference>
<feature type="region of interest" description="Disordered" evidence="4">
    <location>
        <begin position="341"/>
        <end position="372"/>
    </location>
</feature>
<dbReference type="PANTHER" id="PTHR45735">
    <property type="entry name" value="CLEAVAGE STIMULATION FACTOR SUBUNIT 2"/>
    <property type="match status" value="1"/>
</dbReference>
<feature type="compositionally biased region" description="Pro residues" evidence="4">
    <location>
        <begin position="256"/>
        <end position="282"/>
    </location>
</feature>
<evidence type="ECO:0000313" key="6">
    <source>
        <dbReference type="EMBL" id="CAK9227308.1"/>
    </source>
</evidence>
<evidence type="ECO:0000256" key="2">
    <source>
        <dbReference type="ARBA" id="ARBA00023242"/>
    </source>
</evidence>
<keyword evidence="2" id="KW-0539">Nucleus</keyword>
<gene>
    <name evidence="6" type="ORF">CSSPTR1EN2_LOCUS18674</name>
</gene>
<feature type="compositionally biased region" description="Low complexity" evidence="4">
    <location>
        <begin position="239"/>
        <end position="255"/>
    </location>
</feature>
<dbReference type="Gene3D" id="1.25.40.630">
    <property type="match status" value="1"/>
</dbReference>
<dbReference type="PANTHER" id="PTHR45735:SF2">
    <property type="entry name" value="CLEAVAGE STIMULATION FACTOR SUBUNIT 2"/>
    <property type="match status" value="1"/>
</dbReference>
<evidence type="ECO:0000256" key="3">
    <source>
        <dbReference type="PROSITE-ProRule" id="PRU00176"/>
    </source>
</evidence>